<feature type="compositionally biased region" description="Low complexity" evidence="1">
    <location>
        <begin position="807"/>
        <end position="817"/>
    </location>
</feature>
<reference evidence="3" key="2">
    <citation type="submission" date="2015-01" db="EMBL/GenBank/DDBJ databases">
        <title>Evolutionary Origins and Diversification of the Mycorrhizal Mutualists.</title>
        <authorList>
            <consortium name="DOE Joint Genome Institute"/>
            <consortium name="Mycorrhizal Genomics Consortium"/>
            <person name="Kohler A."/>
            <person name="Kuo A."/>
            <person name="Nagy L.G."/>
            <person name="Floudas D."/>
            <person name="Copeland A."/>
            <person name="Barry K.W."/>
            <person name="Cichocki N."/>
            <person name="Veneault-Fourrey C."/>
            <person name="LaButti K."/>
            <person name="Lindquist E.A."/>
            <person name="Lipzen A."/>
            <person name="Lundell T."/>
            <person name="Morin E."/>
            <person name="Murat C."/>
            <person name="Riley R."/>
            <person name="Ohm R."/>
            <person name="Sun H."/>
            <person name="Tunlid A."/>
            <person name="Henrissat B."/>
            <person name="Grigoriev I.V."/>
            <person name="Hibbett D.S."/>
            <person name="Martin F."/>
        </authorList>
    </citation>
    <scope>NUCLEOTIDE SEQUENCE [LARGE SCALE GENOMIC DNA]</scope>
    <source>
        <strain evidence="3">h7</strain>
    </source>
</reference>
<gene>
    <name evidence="2" type="ORF">M413DRAFT_32034</name>
</gene>
<dbReference type="Proteomes" id="UP000053424">
    <property type="component" value="Unassembled WGS sequence"/>
</dbReference>
<feature type="compositionally biased region" description="Pro residues" evidence="1">
    <location>
        <begin position="175"/>
        <end position="184"/>
    </location>
</feature>
<reference evidence="2 3" key="1">
    <citation type="submission" date="2014-04" db="EMBL/GenBank/DDBJ databases">
        <authorList>
            <consortium name="DOE Joint Genome Institute"/>
            <person name="Kuo A."/>
            <person name="Gay G."/>
            <person name="Dore J."/>
            <person name="Kohler A."/>
            <person name="Nagy L.G."/>
            <person name="Floudas D."/>
            <person name="Copeland A."/>
            <person name="Barry K.W."/>
            <person name="Cichocki N."/>
            <person name="Veneault-Fourrey C."/>
            <person name="LaButti K."/>
            <person name="Lindquist E.A."/>
            <person name="Lipzen A."/>
            <person name="Lundell T."/>
            <person name="Morin E."/>
            <person name="Murat C."/>
            <person name="Sun H."/>
            <person name="Tunlid A."/>
            <person name="Henrissat B."/>
            <person name="Grigoriev I.V."/>
            <person name="Hibbett D.S."/>
            <person name="Martin F."/>
            <person name="Nordberg H.P."/>
            <person name="Cantor M.N."/>
            <person name="Hua S.X."/>
        </authorList>
    </citation>
    <scope>NUCLEOTIDE SEQUENCE [LARGE SCALE GENOMIC DNA]</scope>
    <source>
        <strain evidence="3">h7</strain>
    </source>
</reference>
<dbReference type="HOGENOM" id="CLU_308601_0_0_1"/>
<feature type="region of interest" description="Disordered" evidence="1">
    <location>
        <begin position="929"/>
        <end position="956"/>
    </location>
</feature>
<feature type="compositionally biased region" description="Basic and acidic residues" evidence="1">
    <location>
        <begin position="463"/>
        <end position="477"/>
    </location>
</feature>
<proteinExistence type="predicted"/>
<protein>
    <submittedName>
        <fullName evidence="2">Uncharacterized protein</fullName>
    </submittedName>
</protein>
<evidence type="ECO:0000313" key="2">
    <source>
        <dbReference type="EMBL" id="KIM35991.1"/>
    </source>
</evidence>
<evidence type="ECO:0000313" key="3">
    <source>
        <dbReference type="Proteomes" id="UP000053424"/>
    </source>
</evidence>
<feature type="compositionally biased region" description="Pro residues" evidence="1">
    <location>
        <begin position="831"/>
        <end position="841"/>
    </location>
</feature>
<feature type="compositionally biased region" description="Basic and acidic residues" evidence="1">
    <location>
        <begin position="336"/>
        <end position="353"/>
    </location>
</feature>
<accession>A0A0C3BX15</accession>
<feature type="compositionally biased region" description="Pro residues" evidence="1">
    <location>
        <begin position="770"/>
        <end position="779"/>
    </location>
</feature>
<dbReference type="AlphaFoldDB" id="A0A0C3BX15"/>
<feature type="compositionally biased region" description="Basic and acidic residues" evidence="1">
    <location>
        <begin position="363"/>
        <end position="372"/>
    </location>
</feature>
<feature type="region of interest" description="Disordered" evidence="1">
    <location>
        <begin position="42"/>
        <end position="70"/>
    </location>
</feature>
<organism evidence="2 3">
    <name type="scientific">Hebeloma cylindrosporum</name>
    <dbReference type="NCBI Taxonomy" id="76867"/>
    <lineage>
        <taxon>Eukaryota</taxon>
        <taxon>Fungi</taxon>
        <taxon>Dikarya</taxon>
        <taxon>Basidiomycota</taxon>
        <taxon>Agaricomycotina</taxon>
        <taxon>Agaricomycetes</taxon>
        <taxon>Agaricomycetidae</taxon>
        <taxon>Agaricales</taxon>
        <taxon>Agaricineae</taxon>
        <taxon>Hymenogastraceae</taxon>
        <taxon>Hebeloma</taxon>
    </lineage>
</organism>
<dbReference type="EMBL" id="KN831810">
    <property type="protein sequence ID" value="KIM35991.1"/>
    <property type="molecule type" value="Genomic_DNA"/>
</dbReference>
<evidence type="ECO:0000256" key="1">
    <source>
        <dbReference type="SAM" id="MobiDB-lite"/>
    </source>
</evidence>
<feature type="region of interest" description="Disordered" evidence="1">
    <location>
        <begin position="440"/>
        <end position="499"/>
    </location>
</feature>
<feature type="compositionally biased region" description="Acidic residues" evidence="1">
    <location>
        <begin position="321"/>
        <end position="335"/>
    </location>
</feature>
<name>A0A0C3BX15_HEBCY</name>
<sequence>MSPTHANTLFPPADIAAGSIPTSTTGPLAVAVSPLATTSVIDKVPPSGVDTASKAHRPSSPPLRLSITGPRTKAHPKIQHLIVHPIWTTMKEPSYRHFAAWLTREAGMRVAKMQGNDWCVKFHRSFKNNGQPIPTLLDQVALYFVDMDKWPAQCHAALVKFLTEKDQPKVALAPPTGPPPPTRAPTPSHVPVSSTLVQPPIVLAPSQVPLSSTSLQPPVVLVQPSTAAVQSCPLPHPVPGPPHKSLMFKPSPIPTPLVAGPSTPPVAGPSKAPSLPPKAPGLPVQRRTISKPPPPSPAPRRNLRSRPDRKGKGKAKYVEPSEAEDEEDELESEEETVIKEDPDWKAMELDRPSPKPSRKRKVKAEPKSAERVEDSDDDEEAPTVIDRFAIAGENEPSCNNCVNRQIACEYFVDEWVTQCRFCHKQKVGCSISAAKVLALKQSGRKRPRAPRGSGNTTSRPRVKREPASRSRTKEEPTTSKVPRSSTPAPRRPRKRSSGKRLQNLWWTATEDALEELEGLRDLPRLFQVLKSNDYDLQLKVLKQGKEIEELRERIRVLEVGQGSLAQGIDQRAAQVVGSQAVLRADISAAFKRAGLAWDPTPAGPMYLGGAPNHGSISIEELAKRSPHLYGEFAAPTERPVRRMDPQPADEADSEAQGGPVRPVAEPSDVAEEASVARCQGMEVESTAHRQEGGPPEPSSAARGPGDSVTVIGEEAATRSAVVEGNTNSAVNREDQRPPAPSASGEGTTPPPTADFCMMPHPQGLSASIQAPPPSAPVTPQPDSGSSSHPPGASAALSHPAVPEETVIPAAPISIAPPTMTGLNPPTSLTITPPPPTAPSSPPRTGGDVTTGAAQQPPTLSDDRSSAAAFASGPPLSPIVECPEDESMVVDTVSPTAGPAPSDGPPVDPGVILGPPVDPGVIVGPPVAKVRPAKRARSSSVVSTRSSKRLRGETPPA</sequence>
<feature type="region of interest" description="Disordered" evidence="1">
    <location>
        <begin position="630"/>
        <end position="912"/>
    </location>
</feature>
<feature type="compositionally biased region" description="Low complexity" evidence="1">
    <location>
        <begin position="780"/>
        <end position="800"/>
    </location>
</feature>
<keyword evidence="3" id="KW-1185">Reference proteome</keyword>
<feature type="region of interest" description="Disordered" evidence="1">
    <location>
        <begin position="169"/>
        <end position="193"/>
    </location>
</feature>
<feature type="region of interest" description="Disordered" evidence="1">
    <location>
        <begin position="233"/>
        <end position="383"/>
    </location>
</feature>